<dbReference type="Proteomes" id="UP000807342">
    <property type="component" value="Unassembled WGS sequence"/>
</dbReference>
<dbReference type="InterPro" id="IPR001005">
    <property type="entry name" value="SANT/Myb"/>
</dbReference>
<feature type="compositionally biased region" description="Polar residues" evidence="6">
    <location>
        <begin position="517"/>
        <end position="528"/>
    </location>
</feature>
<dbReference type="SUPFAM" id="SSF46689">
    <property type="entry name" value="Homeodomain-like"/>
    <property type="match status" value="3"/>
</dbReference>
<dbReference type="GO" id="GO:0000978">
    <property type="term" value="F:RNA polymerase II cis-regulatory region sequence-specific DNA binding"/>
    <property type="evidence" value="ECO:0007669"/>
    <property type="project" value="TreeGrafter"/>
</dbReference>
<name>A0A9P5XIL5_9AGAR</name>
<sequence>MAATGTQENTTRQPVQKAIQSNLVIQNALAAEATQLEAQLKQLDELVEAVNRAVVTEEVSSGAFEGELQIPGSKRVNSPIASFGLLSQSSPFCREASQRAHYVRWTTAHPIKAEVLSDAVKKENMRLKAYRARNDPTAPPIDIETNVEGINWSIVAEKVTNGLPIRRTPDECRIQWVGNLHPKINHGDWTQDEENKLHELTASSLATGGKINWTRIAQELGTNRIPLECMKRATTRPRHHWDATADQKLREAVQKFGTNNWNIVARQVSPYATTSQCQTRYFRSVDPSIKRESWTSEEDNRLRKAVEVYENSWVDVAGVLPGRTNEQCRERWAEIGVNEGGKGAWSAEEDQRLWDAAEELGKKWKEISKRVGGGRTGPNCRLRHGRLVKIRAGQAEVASAPGAGPSRALSIGTSTAPTETPASTSRPISESESPAPAPIPVSTPALISTSVPPKPKARPRRKPKAPPLSTPNDGIQEDVPGPSTALQPLEAPLQRPRPRPRPVYKGKGKCRADVGDTTENAETSSEQQSFIRSIAQTVDTGAGGGSGSQVELVRESGVGGVVTGPYQLHAESMSSVGPGSLQLDAESLMSGAMEGPGVVGEDQPIAQQQEKEHESDQRRKPRASRGGKRRRSEGEGGEEHTEGDQNANGELEVGGQLQPQSQRKITRKRRKASAVAGE</sequence>
<keyword evidence="2" id="KW-0238">DNA-binding</keyword>
<evidence type="ECO:0000313" key="10">
    <source>
        <dbReference type="Proteomes" id="UP000807342"/>
    </source>
</evidence>
<comment type="caution">
    <text evidence="9">The sequence shown here is derived from an EMBL/GenBank/DDBJ whole genome shotgun (WGS) entry which is preliminary data.</text>
</comment>
<evidence type="ECO:0000259" key="7">
    <source>
        <dbReference type="PROSITE" id="PS50090"/>
    </source>
</evidence>
<feature type="compositionally biased region" description="Basic residues" evidence="6">
    <location>
        <begin position="455"/>
        <end position="464"/>
    </location>
</feature>
<evidence type="ECO:0000256" key="4">
    <source>
        <dbReference type="ARBA" id="ARBA00023242"/>
    </source>
</evidence>
<feature type="coiled-coil region" evidence="5">
    <location>
        <begin position="26"/>
        <end position="53"/>
    </location>
</feature>
<keyword evidence="3" id="KW-0804">Transcription</keyword>
<evidence type="ECO:0000256" key="2">
    <source>
        <dbReference type="ARBA" id="ARBA00023125"/>
    </source>
</evidence>
<feature type="domain" description="Myb-like" evidence="7">
    <location>
        <begin position="233"/>
        <end position="285"/>
    </location>
</feature>
<feature type="compositionally biased region" description="Basic and acidic residues" evidence="6">
    <location>
        <begin position="609"/>
        <end position="618"/>
    </location>
</feature>
<dbReference type="GO" id="GO:0019185">
    <property type="term" value="C:snRNA-activating protein complex"/>
    <property type="evidence" value="ECO:0007669"/>
    <property type="project" value="TreeGrafter"/>
</dbReference>
<dbReference type="Gene3D" id="1.10.10.60">
    <property type="entry name" value="Homeodomain-like"/>
    <property type="match status" value="4"/>
</dbReference>
<evidence type="ECO:0000259" key="8">
    <source>
        <dbReference type="PROSITE" id="PS51294"/>
    </source>
</evidence>
<evidence type="ECO:0000256" key="5">
    <source>
        <dbReference type="SAM" id="Coils"/>
    </source>
</evidence>
<dbReference type="Pfam" id="PF13921">
    <property type="entry name" value="Myb_DNA-bind_6"/>
    <property type="match status" value="1"/>
</dbReference>
<dbReference type="GO" id="GO:0042796">
    <property type="term" value="P:snRNA transcription by RNA polymerase III"/>
    <property type="evidence" value="ECO:0007669"/>
    <property type="project" value="TreeGrafter"/>
</dbReference>
<dbReference type="InterPro" id="IPR017930">
    <property type="entry name" value="Myb_dom"/>
</dbReference>
<feature type="domain" description="Myb-like" evidence="7">
    <location>
        <begin position="286"/>
        <end position="336"/>
    </location>
</feature>
<dbReference type="AlphaFoldDB" id="A0A9P5XIL5"/>
<dbReference type="OrthoDB" id="2143914at2759"/>
<dbReference type="PROSITE" id="PS50090">
    <property type="entry name" value="MYB_LIKE"/>
    <property type="match status" value="4"/>
</dbReference>
<feature type="compositionally biased region" description="Basic residues" evidence="6">
    <location>
        <begin position="496"/>
        <end position="509"/>
    </location>
</feature>
<keyword evidence="5" id="KW-0175">Coiled coil</keyword>
<feature type="compositionally biased region" description="Basic residues" evidence="6">
    <location>
        <begin position="619"/>
        <end position="631"/>
    </location>
</feature>
<evidence type="ECO:0000256" key="1">
    <source>
        <dbReference type="ARBA" id="ARBA00023015"/>
    </source>
</evidence>
<dbReference type="GO" id="GO:0042795">
    <property type="term" value="P:snRNA transcription by RNA polymerase II"/>
    <property type="evidence" value="ECO:0007669"/>
    <property type="project" value="TreeGrafter"/>
</dbReference>
<feature type="region of interest" description="Disordered" evidence="6">
    <location>
        <begin position="571"/>
        <end position="678"/>
    </location>
</feature>
<dbReference type="InterPro" id="IPR051575">
    <property type="entry name" value="Myb-like_DNA-bd"/>
</dbReference>
<dbReference type="GO" id="GO:0001006">
    <property type="term" value="F:RNA polymerase III type 3 promoter sequence-specific DNA binding"/>
    <property type="evidence" value="ECO:0007669"/>
    <property type="project" value="TreeGrafter"/>
</dbReference>
<feature type="compositionally biased region" description="Basic and acidic residues" evidence="6">
    <location>
        <begin position="632"/>
        <end position="643"/>
    </location>
</feature>
<dbReference type="PANTHER" id="PTHR46621:SF1">
    <property type="entry name" value="SNRNA-ACTIVATING PROTEIN COMPLEX SUBUNIT 4"/>
    <property type="match status" value="1"/>
</dbReference>
<evidence type="ECO:0000256" key="3">
    <source>
        <dbReference type="ARBA" id="ARBA00023163"/>
    </source>
</evidence>
<evidence type="ECO:0000256" key="6">
    <source>
        <dbReference type="SAM" id="MobiDB-lite"/>
    </source>
</evidence>
<dbReference type="EMBL" id="MU151117">
    <property type="protein sequence ID" value="KAF9449881.1"/>
    <property type="molecule type" value="Genomic_DNA"/>
</dbReference>
<feature type="domain" description="HTH myb-type" evidence="8">
    <location>
        <begin position="342"/>
        <end position="392"/>
    </location>
</feature>
<feature type="domain" description="HTH myb-type" evidence="8">
    <location>
        <begin position="286"/>
        <end position="332"/>
    </location>
</feature>
<feature type="domain" description="Myb-like" evidence="7">
    <location>
        <begin position="181"/>
        <end position="232"/>
    </location>
</feature>
<organism evidence="9 10">
    <name type="scientific">Macrolepiota fuliginosa MF-IS2</name>
    <dbReference type="NCBI Taxonomy" id="1400762"/>
    <lineage>
        <taxon>Eukaryota</taxon>
        <taxon>Fungi</taxon>
        <taxon>Dikarya</taxon>
        <taxon>Basidiomycota</taxon>
        <taxon>Agaricomycotina</taxon>
        <taxon>Agaricomycetes</taxon>
        <taxon>Agaricomycetidae</taxon>
        <taxon>Agaricales</taxon>
        <taxon>Agaricineae</taxon>
        <taxon>Agaricaceae</taxon>
        <taxon>Macrolepiota</taxon>
    </lineage>
</organism>
<dbReference type="InterPro" id="IPR009057">
    <property type="entry name" value="Homeodomain-like_sf"/>
</dbReference>
<protein>
    <submittedName>
        <fullName evidence="9">Uncharacterized protein</fullName>
    </submittedName>
</protein>
<dbReference type="Pfam" id="PF00249">
    <property type="entry name" value="Myb_DNA-binding"/>
    <property type="match status" value="3"/>
</dbReference>
<feature type="region of interest" description="Disordered" evidence="6">
    <location>
        <begin position="394"/>
        <end position="528"/>
    </location>
</feature>
<dbReference type="SMART" id="SM00717">
    <property type="entry name" value="SANT"/>
    <property type="match status" value="5"/>
</dbReference>
<dbReference type="PROSITE" id="PS51294">
    <property type="entry name" value="HTH_MYB"/>
    <property type="match status" value="2"/>
</dbReference>
<feature type="domain" description="Myb-like" evidence="7">
    <location>
        <begin position="342"/>
        <end position="388"/>
    </location>
</feature>
<proteinExistence type="predicted"/>
<keyword evidence="10" id="KW-1185">Reference proteome</keyword>
<reference evidence="9" key="1">
    <citation type="submission" date="2020-11" db="EMBL/GenBank/DDBJ databases">
        <authorList>
            <consortium name="DOE Joint Genome Institute"/>
            <person name="Ahrendt S."/>
            <person name="Riley R."/>
            <person name="Andreopoulos W."/>
            <person name="Labutti K."/>
            <person name="Pangilinan J."/>
            <person name="Ruiz-Duenas F.J."/>
            <person name="Barrasa J.M."/>
            <person name="Sanchez-Garcia M."/>
            <person name="Camarero S."/>
            <person name="Miyauchi S."/>
            <person name="Serrano A."/>
            <person name="Linde D."/>
            <person name="Babiker R."/>
            <person name="Drula E."/>
            <person name="Ayuso-Fernandez I."/>
            <person name="Pacheco R."/>
            <person name="Padilla G."/>
            <person name="Ferreira P."/>
            <person name="Barriuso J."/>
            <person name="Kellner H."/>
            <person name="Castanera R."/>
            <person name="Alfaro M."/>
            <person name="Ramirez L."/>
            <person name="Pisabarro A.G."/>
            <person name="Kuo A."/>
            <person name="Tritt A."/>
            <person name="Lipzen A."/>
            <person name="He G."/>
            <person name="Yan M."/>
            <person name="Ng V."/>
            <person name="Cullen D."/>
            <person name="Martin F."/>
            <person name="Rosso M.-N."/>
            <person name="Henrissat B."/>
            <person name="Hibbett D."/>
            <person name="Martinez A.T."/>
            <person name="Grigoriev I.V."/>
        </authorList>
    </citation>
    <scope>NUCLEOTIDE SEQUENCE</scope>
    <source>
        <strain evidence="9">MF-IS2</strain>
    </source>
</reference>
<dbReference type="PANTHER" id="PTHR46621">
    <property type="entry name" value="SNRNA-ACTIVATING PROTEIN COMPLEX SUBUNIT 4"/>
    <property type="match status" value="1"/>
</dbReference>
<gene>
    <name evidence="9" type="ORF">P691DRAFT_758628</name>
</gene>
<dbReference type="CDD" id="cd00167">
    <property type="entry name" value="SANT"/>
    <property type="match status" value="4"/>
</dbReference>
<keyword evidence="1" id="KW-0805">Transcription regulation</keyword>
<keyword evidence="4" id="KW-0539">Nucleus</keyword>
<accession>A0A9P5XIL5</accession>
<feature type="compositionally biased region" description="Low complexity" evidence="6">
    <location>
        <begin position="413"/>
        <end position="434"/>
    </location>
</feature>
<evidence type="ECO:0000313" key="9">
    <source>
        <dbReference type="EMBL" id="KAF9449881.1"/>
    </source>
</evidence>